<dbReference type="Gene3D" id="1.10.3470.10">
    <property type="entry name" value="ABC transporter involved in vitamin B12 uptake, BtuC"/>
    <property type="match status" value="1"/>
</dbReference>
<dbReference type="eggNOG" id="COG1108">
    <property type="taxonomic scope" value="Bacteria"/>
</dbReference>
<keyword evidence="10" id="KW-1185">Reference proteome</keyword>
<dbReference type="EMBL" id="FOOE01000024">
    <property type="protein sequence ID" value="SFG07577.1"/>
    <property type="molecule type" value="Genomic_DNA"/>
</dbReference>
<keyword evidence="4 7" id="KW-1133">Transmembrane helix</keyword>
<dbReference type="PANTHER" id="PTHR30477:SF0">
    <property type="entry name" value="METAL TRANSPORT SYSTEM MEMBRANE PROTEIN TM_0125-RELATED"/>
    <property type="match status" value="1"/>
</dbReference>
<dbReference type="GO" id="GO:0010043">
    <property type="term" value="P:response to zinc ion"/>
    <property type="evidence" value="ECO:0007669"/>
    <property type="project" value="TreeGrafter"/>
</dbReference>
<organism evidence="9 10">
    <name type="scientific">Clostridium cadaveris</name>
    <dbReference type="NCBI Taxonomy" id="1529"/>
    <lineage>
        <taxon>Bacteria</taxon>
        <taxon>Bacillati</taxon>
        <taxon>Bacillota</taxon>
        <taxon>Clostridia</taxon>
        <taxon>Eubacteriales</taxon>
        <taxon>Clostridiaceae</taxon>
        <taxon>Clostridium</taxon>
    </lineage>
</organism>
<evidence type="ECO:0000313" key="11">
    <source>
        <dbReference type="Proteomes" id="UP000246114"/>
    </source>
</evidence>
<dbReference type="CDD" id="cd06550">
    <property type="entry name" value="TM_ABC_iron-siderophores_like"/>
    <property type="match status" value="1"/>
</dbReference>
<evidence type="ECO:0000313" key="8">
    <source>
        <dbReference type="EMBL" id="PWL54800.1"/>
    </source>
</evidence>
<feature type="transmembrane region" description="Helical" evidence="7">
    <location>
        <begin position="127"/>
        <end position="146"/>
    </location>
</feature>
<dbReference type="STRING" id="1529.SAMN04487885_12430"/>
<dbReference type="InterPro" id="IPR037294">
    <property type="entry name" value="ABC_BtuC-like"/>
</dbReference>
<dbReference type="PANTHER" id="PTHR30477">
    <property type="entry name" value="ABC-TRANSPORTER METAL-BINDING PROTEIN"/>
    <property type="match status" value="1"/>
</dbReference>
<name>A0A1I2P110_9CLOT</name>
<dbReference type="RefSeq" id="WP_027639571.1">
    <property type="nucleotide sequence ID" value="NZ_BAAACD010000031.1"/>
</dbReference>
<feature type="transmembrane region" description="Helical" evidence="7">
    <location>
        <begin position="242"/>
        <end position="261"/>
    </location>
</feature>
<evidence type="ECO:0000256" key="4">
    <source>
        <dbReference type="ARBA" id="ARBA00022989"/>
    </source>
</evidence>
<gene>
    <name evidence="8" type="ORF">DBY38_03185</name>
    <name evidence="9" type="ORF">SAMN04487885_12430</name>
</gene>
<dbReference type="SUPFAM" id="SSF81345">
    <property type="entry name" value="ABC transporter involved in vitamin B12 uptake, BtuC"/>
    <property type="match status" value="1"/>
</dbReference>
<evidence type="ECO:0000256" key="6">
    <source>
        <dbReference type="RuleBase" id="RU003943"/>
    </source>
</evidence>
<comment type="subcellular location">
    <subcellularLocation>
        <location evidence="6">Cell membrane</location>
        <topology evidence="6">Multi-pass membrane protein</topology>
    </subcellularLocation>
    <subcellularLocation>
        <location evidence="1">Membrane</location>
        <topology evidence="1">Multi-pass membrane protein</topology>
    </subcellularLocation>
</comment>
<feature type="transmembrane region" description="Helical" evidence="7">
    <location>
        <begin position="214"/>
        <end position="236"/>
    </location>
</feature>
<proteinExistence type="inferred from homology"/>
<reference evidence="9 10" key="1">
    <citation type="submission" date="2016-10" db="EMBL/GenBank/DDBJ databases">
        <authorList>
            <person name="de Groot N.N."/>
        </authorList>
    </citation>
    <scope>NUCLEOTIDE SEQUENCE [LARGE SCALE GENOMIC DNA]</scope>
    <source>
        <strain evidence="9 10">NLAE-zl-G419</strain>
    </source>
</reference>
<sequence>MLEYEFMRNALIAGIMISILCPLVGMFLVLKRYSMMGDTLSHASFAGIALGLSLGVNPLLSSFAFTSLCGVFIEFLRNYYKKFGEMVMSIILTLSVGIAIILISSGKAATNVNSILFGSILTVSKEDLMLISIISIISILAVIILYDKLIYITFDEDGAKALGVKVKLINYIFTLIVGACISVSIQIMGILVISSMMVVPVATALQFKKGFKSTLMISIVIGFIDIITGLLSSYYINSAPGGTIAVTSVTILLISLIIKNVKNS</sequence>
<evidence type="ECO:0000256" key="1">
    <source>
        <dbReference type="ARBA" id="ARBA00004141"/>
    </source>
</evidence>
<keyword evidence="5 7" id="KW-0472">Membrane</keyword>
<dbReference type="Pfam" id="PF00950">
    <property type="entry name" value="ABC-3"/>
    <property type="match status" value="1"/>
</dbReference>
<feature type="transmembrane region" description="Helical" evidence="7">
    <location>
        <begin position="168"/>
        <end position="193"/>
    </location>
</feature>
<keyword evidence="3 6" id="KW-0812">Transmembrane</keyword>
<evidence type="ECO:0000256" key="7">
    <source>
        <dbReference type="SAM" id="Phobius"/>
    </source>
</evidence>
<evidence type="ECO:0000256" key="2">
    <source>
        <dbReference type="ARBA" id="ARBA00008034"/>
    </source>
</evidence>
<evidence type="ECO:0000256" key="3">
    <source>
        <dbReference type="ARBA" id="ARBA00022692"/>
    </source>
</evidence>
<dbReference type="EMBL" id="QAMZ01000018">
    <property type="protein sequence ID" value="PWL54800.1"/>
    <property type="molecule type" value="Genomic_DNA"/>
</dbReference>
<keyword evidence="6" id="KW-0813">Transport</keyword>
<dbReference type="GeneID" id="90545477"/>
<dbReference type="OrthoDB" id="9798540at2"/>
<protein>
    <submittedName>
        <fullName evidence="8">Metal ABC transporter permease</fullName>
    </submittedName>
    <submittedName>
        <fullName evidence="9">Zinc transport system permease protein</fullName>
    </submittedName>
</protein>
<evidence type="ECO:0000256" key="5">
    <source>
        <dbReference type="ARBA" id="ARBA00023136"/>
    </source>
</evidence>
<dbReference type="Proteomes" id="UP000182135">
    <property type="component" value="Unassembled WGS sequence"/>
</dbReference>
<evidence type="ECO:0000313" key="9">
    <source>
        <dbReference type="EMBL" id="SFG07577.1"/>
    </source>
</evidence>
<feature type="transmembrane region" description="Helical" evidence="7">
    <location>
        <begin position="42"/>
        <end position="66"/>
    </location>
</feature>
<dbReference type="GO" id="GO:0055085">
    <property type="term" value="P:transmembrane transport"/>
    <property type="evidence" value="ECO:0007669"/>
    <property type="project" value="InterPro"/>
</dbReference>
<dbReference type="GO" id="GO:0043190">
    <property type="term" value="C:ATP-binding cassette (ABC) transporter complex"/>
    <property type="evidence" value="ECO:0007669"/>
    <property type="project" value="InterPro"/>
</dbReference>
<evidence type="ECO:0000313" key="10">
    <source>
        <dbReference type="Proteomes" id="UP000182135"/>
    </source>
</evidence>
<dbReference type="AlphaFoldDB" id="A0A1I2P110"/>
<dbReference type="InterPro" id="IPR001626">
    <property type="entry name" value="ABC_TroCD"/>
</dbReference>
<feature type="transmembrane region" description="Helical" evidence="7">
    <location>
        <begin position="86"/>
        <end position="106"/>
    </location>
</feature>
<accession>A0A1I2P110</accession>
<comment type="similarity">
    <text evidence="2 6">Belongs to the ABC-3 integral membrane protein family.</text>
</comment>
<reference evidence="8 11" key="2">
    <citation type="submission" date="2018-03" db="EMBL/GenBank/DDBJ databases">
        <title>The uncultured portion of the human microbiome is neutrally assembled.</title>
        <authorList>
            <person name="Jeraldo P."/>
            <person name="Boardman L."/>
            <person name="White B.A."/>
            <person name="Nelson H."/>
            <person name="Goldenfeld N."/>
            <person name="Chia N."/>
        </authorList>
    </citation>
    <scope>NUCLEOTIDE SEQUENCE [LARGE SCALE GENOMIC DNA]</scope>
    <source>
        <strain evidence="8">CIM:MAG 903</strain>
    </source>
</reference>
<feature type="transmembrane region" description="Helical" evidence="7">
    <location>
        <begin position="6"/>
        <end position="30"/>
    </location>
</feature>
<dbReference type="Proteomes" id="UP000246114">
    <property type="component" value="Unassembled WGS sequence"/>
</dbReference>